<dbReference type="GO" id="GO:0005506">
    <property type="term" value="F:iron ion binding"/>
    <property type="evidence" value="ECO:0007669"/>
    <property type="project" value="InterPro"/>
</dbReference>
<evidence type="ECO:0000256" key="5">
    <source>
        <dbReference type="ARBA" id="ARBA00023004"/>
    </source>
</evidence>
<comment type="cofactor">
    <cofactor evidence="1">
        <name>Fe cation</name>
        <dbReference type="ChEBI" id="CHEBI:24875"/>
    </cofactor>
</comment>
<keyword evidence="5" id="KW-0408">Iron</keyword>
<feature type="domain" description="Rieske" evidence="7">
    <location>
        <begin position="48"/>
        <end position="153"/>
    </location>
</feature>
<keyword evidence="4" id="KW-0560">Oxidoreductase</keyword>
<keyword evidence="9" id="KW-1185">Reference proteome</keyword>
<accession>A0A239JFW3</accession>
<dbReference type="InterPro" id="IPR001663">
    <property type="entry name" value="Rng_hydr_dOase-A"/>
</dbReference>
<evidence type="ECO:0000259" key="7">
    <source>
        <dbReference type="PROSITE" id="PS51296"/>
    </source>
</evidence>
<evidence type="ECO:0000256" key="2">
    <source>
        <dbReference type="ARBA" id="ARBA00022714"/>
    </source>
</evidence>
<dbReference type="PANTHER" id="PTHR43756:SF5">
    <property type="entry name" value="CHOLINE MONOOXYGENASE, CHLOROPLASTIC"/>
    <property type="match status" value="1"/>
</dbReference>
<dbReference type="EMBL" id="FZPD01000003">
    <property type="protein sequence ID" value="SNT04173.1"/>
    <property type="molecule type" value="Genomic_DNA"/>
</dbReference>
<dbReference type="InterPro" id="IPR015879">
    <property type="entry name" value="Ring_hydroxy_dOase_asu_C_dom"/>
</dbReference>
<dbReference type="PANTHER" id="PTHR43756">
    <property type="entry name" value="CHOLINE MONOOXYGENASE, CHLOROPLASTIC"/>
    <property type="match status" value="1"/>
</dbReference>
<dbReference type="CDD" id="cd03469">
    <property type="entry name" value="Rieske_RO_Alpha_N"/>
    <property type="match status" value="1"/>
</dbReference>
<dbReference type="SUPFAM" id="SSF50022">
    <property type="entry name" value="ISP domain"/>
    <property type="match status" value="1"/>
</dbReference>
<protein>
    <submittedName>
        <fullName evidence="8">Choline monooxygenase</fullName>
    </submittedName>
</protein>
<evidence type="ECO:0000313" key="9">
    <source>
        <dbReference type="Proteomes" id="UP000198393"/>
    </source>
</evidence>
<keyword evidence="2" id="KW-0001">2Fe-2S</keyword>
<evidence type="ECO:0000256" key="3">
    <source>
        <dbReference type="ARBA" id="ARBA00022723"/>
    </source>
</evidence>
<dbReference type="SUPFAM" id="SSF55961">
    <property type="entry name" value="Bet v1-like"/>
    <property type="match status" value="1"/>
</dbReference>
<evidence type="ECO:0000256" key="1">
    <source>
        <dbReference type="ARBA" id="ARBA00001962"/>
    </source>
</evidence>
<dbReference type="PROSITE" id="PS51296">
    <property type="entry name" value="RIESKE"/>
    <property type="match status" value="1"/>
</dbReference>
<evidence type="ECO:0000313" key="8">
    <source>
        <dbReference type="EMBL" id="SNT04173.1"/>
    </source>
</evidence>
<keyword evidence="6" id="KW-0411">Iron-sulfur</keyword>
<organism evidence="8 9">
    <name type="scientific">Ekhidna lutea</name>
    <dbReference type="NCBI Taxonomy" id="447679"/>
    <lineage>
        <taxon>Bacteria</taxon>
        <taxon>Pseudomonadati</taxon>
        <taxon>Bacteroidota</taxon>
        <taxon>Cytophagia</taxon>
        <taxon>Cytophagales</taxon>
        <taxon>Reichenbachiellaceae</taxon>
        <taxon>Ekhidna</taxon>
    </lineage>
</organism>
<evidence type="ECO:0000256" key="4">
    <source>
        <dbReference type="ARBA" id="ARBA00023002"/>
    </source>
</evidence>
<dbReference type="AlphaFoldDB" id="A0A239JFW3"/>
<proteinExistence type="predicted"/>
<dbReference type="Pfam" id="PF00355">
    <property type="entry name" value="Rieske"/>
    <property type="match status" value="1"/>
</dbReference>
<keyword evidence="3" id="KW-0479">Metal-binding</keyword>
<dbReference type="InterPro" id="IPR017941">
    <property type="entry name" value="Rieske_2Fe-2S"/>
</dbReference>
<reference evidence="8 9" key="1">
    <citation type="submission" date="2017-06" db="EMBL/GenBank/DDBJ databases">
        <authorList>
            <person name="Kim H.J."/>
            <person name="Triplett B.A."/>
        </authorList>
    </citation>
    <scope>NUCLEOTIDE SEQUENCE [LARGE SCALE GENOMIC DNA]</scope>
    <source>
        <strain evidence="8 9">DSM 19307</strain>
    </source>
</reference>
<name>A0A239JFW3_EKHLU</name>
<keyword evidence="8" id="KW-0503">Monooxygenase</keyword>
<gene>
    <name evidence="8" type="ORF">SAMN05421640_2127</name>
</gene>
<dbReference type="GO" id="GO:0004497">
    <property type="term" value="F:monooxygenase activity"/>
    <property type="evidence" value="ECO:0007669"/>
    <property type="project" value="UniProtKB-KW"/>
</dbReference>
<dbReference type="Gene3D" id="2.102.10.10">
    <property type="entry name" value="Rieske [2Fe-2S] iron-sulphur domain"/>
    <property type="match status" value="1"/>
</dbReference>
<dbReference type="OrthoDB" id="9767869at2"/>
<dbReference type="Gene3D" id="3.90.380.10">
    <property type="entry name" value="Naphthalene 1,2-dioxygenase Alpha Subunit, Chain A, domain 1"/>
    <property type="match status" value="1"/>
</dbReference>
<dbReference type="RefSeq" id="WP_089356838.1">
    <property type="nucleotide sequence ID" value="NZ_FZPD01000003.1"/>
</dbReference>
<dbReference type="Pfam" id="PF00848">
    <property type="entry name" value="Ring_hydroxyl_A"/>
    <property type="match status" value="1"/>
</dbReference>
<dbReference type="Proteomes" id="UP000198393">
    <property type="component" value="Unassembled WGS sequence"/>
</dbReference>
<sequence length="364" mass="41922">MSTPSQYRVNSAIDSAETLPASFYNDQQTFDLLKEKVFYASWQYVGDKTLVKLNEEVYPFILMDGYLTEPLLLTRDEQGEIHCLSNVCTHRANLVAENPAKTKRLQCRYHGRKFALNGKFQSMPEFKQAKDFPRPCDDLHKFLTAEWGPLLFAKLGGEIDFSRMLDEMNQKVGFIPSDELVYSDALSKEYLVNAHWALYCDNYLEGFHIPFVHEDLNQVLDYSTYEVQVEDHYVLQVGYGDEASDCFDLPEGHPDEGKMIAAYYYWIYPNLMLNFYPWGLSVNIVRPLSMNQTKVSFRTYILDESKLHSGAGALLDKVEREDEAVVESVHKGLKSKYYPGGRFSPSREQGVHYFHQLLAASLNK</sequence>
<dbReference type="GO" id="GO:0051537">
    <property type="term" value="F:2 iron, 2 sulfur cluster binding"/>
    <property type="evidence" value="ECO:0007669"/>
    <property type="project" value="UniProtKB-KW"/>
</dbReference>
<dbReference type="InterPro" id="IPR036922">
    <property type="entry name" value="Rieske_2Fe-2S_sf"/>
</dbReference>
<evidence type="ECO:0000256" key="6">
    <source>
        <dbReference type="ARBA" id="ARBA00023014"/>
    </source>
</evidence>